<evidence type="ECO:0000256" key="1">
    <source>
        <dbReference type="SAM" id="MobiDB-lite"/>
    </source>
</evidence>
<feature type="region of interest" description="Disordered" evidence="1">
    <location>
        <begin position="98"/>
        <end position="191"/>
    </location>
</feature>
<keyword evidence="3" id="KW-1185">Reference proteome</keyword>
<comment type="caution">
    <text evidence="2">The sequence shown here is derived from an EMBL/GenBank/DDBJ whole genome shotgun (WGS) entry which is preliminary data.</text>
</comment>
<sequence>MQDTLNKLLGAIEDTKLTLSQEIVKVSSELSHLRSDHHKSVYRVTTIEPSLEELQPTYRALRAKLKAILDGVTHFFQEPDEVWTWLEAYHKGHMDIKRMEHKQPRRQGKRRHARDSQKDRQVTKPMSQQAHQGKRAALQAAASLMEARSSEDGLRSEPESLNGEDTTDTESRISGLEGLPHVTPHTSEGII</sequence>
<dbReference type="AlphaFoldDB" id="A0AAV7RE69"/>
<organism evidence="2 3">
    <name type="scientific">Pleurodeles waltl</name>
    <name type="common">Iberian ribbed newt</name>
    <dbReference type="NCBI Taxonomy" id="8319"/>
    <lineage>
        <taxon>Eukaryota</taxon>
        <taxon>Metazoa</taxon>
        <taxon>Chordata</taxon>
        <taxon>Craniata</taxon>
        <taxon>Vertebrata</taxon>
        <taxon>Euteleostomi</taxon>
        <taxon>Amphibia</taxon>
        <taxon>Batrachia</taxon>
        <taxon>Caudata</taxon>
        <taxon>Salamandroidea</taxon>
        <taxon>Salamandridae</taxon>
        <taxon>Pleurodelinae</taxon>
        <taxon>Pleurodeles</taxon>
    </lineage>
</organism>
<protein>
    <submittedName>
        <fullName evidence="2">Uncharacterized protein</fullName>
    </submittedName>
</protein>
<feature type="compositionally biased region" description="Basic residues" evidence="1">
    <location>
        <begin position="103"/>
        <end position="113"/>
    </location>
</feature>
<dbReference type="Proteomes" id="UP001066276">
    <property type="component" value="Chromosome 5"/>
</dbReference>
<evidence type="ECO:0000313" key="2">
    <source>
        <dbReference type="EMBL" id="KAJ1149524.1"/>
    </source>
</evidence>
<name>A0AAV7RE69_PLEWA</name>
<gene>
    <name evidence="2" type="ORF">NDU88_002331</name>
</gene>
<accession>A0AAV7RE69</accession>
<evidence type="ECO:0000313" key="3">
    <source>
        <dbReference type="Proteomes" id="UP001066276"/>
    </source>
</evidence>
<feature type="compositionally biased region" description="Basic and acidic residues" evidence="1">
    <location>
        <begin position="148"/>
        <end position="158"/>
    </location>
</feature>
<dbReference type="EMBL" id="JANPWB010000009">
    <property type="protein sequence ID" value="KAJ1149524.1"/>
    <property type="molecule type" value="Genomic_DNA"/>
</dbReference>
<proteinExistence type="predicted"/>
<reference evidence="2" key="1">
    <citation type="journal article" date="2022" name="bioRxiv">
        <title>Sequencing and chromosome-scale assembly of the giantPleurodeles waltlgenome.</title>
        <authorList>
            <person name="Brown T."/>
            <person name="Elewa A."/>
            <person name="Iarovenko S."/>
            <person name="Subramanian E."/>
            <person name="Araus A.J."/>
            <person name="Petzold A."/>
            <person name="Susuki M."/>
            <person name="Suzuki K.-i.T."/>
            <person name="Hayashi T."/>
            <person name="Toyoda A."/>
            <person name="Oliveira C."/>
            <person name="Osipova E."/>
            <person name="Leigh N.D."/>
            <person name="Simon A."/>
            <person name="Yun M.H."/>
        </authorList>
    </citation>
    <scope>NUCLEOTIDE SEQUENCE</scope>
    <source>
        <strain evidence="2">20211129_DDA</strain>
        <tissue evidence="2">Liver</tissue>
    </source>
</reference>
<feature type="compositionally biased region" description="Low complexity" evidence="1">
    <location>
        <begin position="135"/>
        <end position="147"/>
    </location>
</feature>